<evidence type="ECO:0000256" key="5">
    <source>
        <dbReference type="ARBA" id="ARBA00022679"/>
    </source>
</evidence>
<evidence type="ECO:0000313" key="13">
    <source>
        <dbReference type="Proteomes" id="UP000184327"/>
    </source>
</evidence>
<comment type="caution">
    <text evidence="11">Lacks conserved residue(s) required for the propagation of feature annotation.</text>
</comment>
<evidence type="ECO:0000256" key="6">
    <source>
        <dbReference type="ARBA" id="ARBA00022741"/>
    </source>
</evidence>
<keyword evidence="11" id="KW-0460">Magnesium</keyword>
<comment type="cofactor">
    <cofactor evidence="11">
        <name>Mg(2+)</name>
        <dbReference type="ChEBI" id="CHEBI:18420"/>
    </cofactor>
    <text evidence="11">Binds 1 Mg(2+) ion per subunit.</text>
</comment>
<feature type="binding site" evidence="11">
    <location>
        <position position="136"/>
    </location>
    <ligand>
        <name>substrate</name>
    </ligand>
</feature>
<dbReference type="InterPro" id="IPR031322">
    <property type="entry name" value="Shikimate/glucono_kinase"/>
</dbReference>
<reference evidence="12 13" key="1">
    <citation type="submission" date="2016-11" db="EMBL/GenBank/DDBJ databases">
        <authorList>
            <person name="Jaros S."/>
            <person name="Januszkiewicz K."/>
            <person name="Wedrychowicz H."/>
        </authorList>
    </citation>
    <scope>NUCLEOTIDE SEQUENCE [LARGE SCALE GENOMIC DNA]</scope>
    <source>
        <strain evidence="12 13">DSM 16112</strain>
    </source>
</reference>
<dbReference type="GO" id="GO:0005524">
    <property type="term" value="F:ATP binding"/>
    <property type="evidence" value="ECO:0007669"/>
    <property type="project" value="UniProtKB-UniRule"/>
</dbReference>
<dbReference type="Proteomes" id="UP000184327">
    <property type="component" value="Unassembled WGS sequence"/>
</dbReference>
<comment type="similarity">
    <text evidence="2 11">Belongs to the shikimate kinase family.</text>
</comment>
<dbReference type="Pfam" id="PF01202">
    <property type="entry name" value="SKI"/>
    <property type="match status" value="1"/>
</dbReference>
<accession>A0A1M4VYJ7</accession>
<evidence type="ECO:0000256" key="8">
    <source>
        <dbReference type="ARBA" id="ARBA00022840"/>
    </source>
</evidence>
<dbReference type="GO" id="GO:0009423">
    <property type="term" value="P:chorismate biosynthetic process"/>
    <property type="evidence" value="ECO:0007669"/>
    <property type="project" value="UniProtKB-UniRule"/>
</dbReference>
<dbReference type="GO" id="GO:0004765">
    <property type="term" value="F:shikimate kinase activity"/>
    <property type="evidence" value="ECO:0007669"/>
    <property type="project" value="UniProtKB-UniRule"/>
</dbReference>
<dbReference type="InterPro" id="IPR023000">
    <property type="entry name" value="Shikimate_kinase_CS"/>
</dbReference>
<dbReference type="PANTHER" id="PTHR21087">
    <property type="entry name" value="SHIKIMATE KINASE"/>
    <property type="match status" value="1"/>
</dbReference>
<dbReference type="EMBL" id="FQUZ01000006">
    <property type="protein sequence ID" value="SHE74019.1"/>
    <property type="molecule type" value="Genomic_DNA"/>
</dbReference>
<feature type="binding site" evidence="11">
    <location>
        <position position="14"/>
    </location>
    <ligand>
        <name>Mg(2+)</name>
        <dbReference type="ChEBI" id="CHEBI:18420"/>
    </ligand>
</feature>
<keyword evidence="6 11" id="KW-0547">Nucleotide-binding</keyword>
<dbReference type="STRING" id="1122156.SAMN02745117_00762"/>
<keyword evidence="11" id="KW-0479">Metal-binding</keyword>
<dbReference type="InterPro" id="IPR027417">
    <property type="entry name" value="P-loop_NTPase"/>
</dbReference>
<evidence type="ECO:0000256" key="7">
    <source>
        <dbReference type="ARBA" id="ARBA00022777"/>
    </source>
</evidence>
<name>A0A1M4VYJ7_9BURK</name>
<evidence type="ECO:0000256" key="3">
    <source>
        <dbReference type="ARBA" id="ARBA00012154"/>
    </source>
</evidence>
<dbReference type="RefSeq" id="WP_073354815.1">
    <property type="nucleotide sequence ID" value="NZ_FQUZ01000006.1"/>
</dbReference>
<dbReference type="AlphaFoldDB" id="A0A1M4VYJ7"/>
<evidence type="ECO:0000256" key="1">
    <source>
        <dbReference type="ARBA" id="ARBA00004842"/>
    </source>
</evidence>
<keyword evidence="9 11" id="KW-0057">Aromatic amino acid biosynthesis</keyword>
<comment type="subcellular location">
    <subcellularLocation>
        <location evidence="11">Cytoplasm</location>
    </subcellularLocation>
</comment>
<dbReference type="Gene3D" id="3.40.50.300">
    <property type="entry name" value="P-loop containing nucleotide triphosphate hydrolases"/>
    <property type="match status" value="1"/>
</dbReference>
<comment type="subunit">
    <text evidence="11">Monomer.</text>
</comment>
<dbReference type="SUPFAM" id="SSF52540">
    <property type="entry name" value="P-loop containing nucleoside triphosphate hydrolases"/>
    <property type="match status" value="1"/>
</dbReference>
<keyword evidence="13" id="KW-1185">Reference proteome</keyword>
<comment type="pathway">
    <text evidence="1 11">Metabolic intermediate biosynthesis; chorismate biosynthesis; chorismate from D-erythrose 4-phosphate and phosphoenolpyruvate: step 5/7.</text>
</comment>
<protein>
    <recommendedName>
        <fullName evidence="3 11">Shikimate kinase</fullName>
        <shortName evidence="11">SK</shortName>
        <ecNumber evidence="3 11">2.7.1.71</ecNumber>
    </recommendedName>
</protein>
<feature type="binding site" evidence="11">
    <location>
        <position position="56"/>
    </location>
    <ligand>
        <name>substrate</name>
    </ligand>
</feature>
<dbReference type="UniPathway" id="UPA00053">
    <property type="reaction ID" value="UER00088"/>
</dbReference>
<evidence type="ECO:0000256" key="11">
    <source>
        <dbReference type="HAMAP-Rule" id="MF_00109"/>
    </source>
</evidence>
<dbReference type="CDD" id="cd00464">
    <property type="entry name" value="SK"/>
    <property type="match status" value="1"/>
</dbReference>
<dbReference type="HAMAP" id="MF_00109">
    <property type="entry name" value="Shikimate_kinase"/>
    <property type="match status" value="1"/>
</dbReference>
<keyword evidence="4 11" id="KW-0028">Amino-acid biosynthesis</keyword>
<dbReference type="GO" id="GO:0009073">
    <property type="term" value="P:aromatic amino acid family biosynthetic process"/>
    <property type="evidence" value="ECO:0007669"/>
    <property type="project" value="UniProtKB-KW"/>
</dbReference>
<comment type="function">
    <text evidence="11">Catalyzes the specific phosphorylation of the 3-hydroxyl group of shikimic acid using ATP as a cosubstrate.</text>
</comment>
<evidence type="ECO:0000256" key="9">
    <source>
        <dbReference type="ARBA" id="ARBA00023141"/>
    </source>
</evidence>
<evidence type="ECO:0000313" key="12">
    <source>
        <dbReference type="EMBL" id="SHE74019.1"/>
    </source>
</evidence>
<keyword evidence="8 11" id="KW-0067">ATP-binding</keyword>
<feature type="binding site" evidence="11">
    <location>
        <position position="79"/>
    </location>
    <ligand>
        <name>substrate</name>
    </ligand>
</feature>
<keyword evidence="11" id="KW-0963">Cytoplasm</keyword>
<evidence type="ECO:0000256" key="10">
    <source>
        <dbReference type="ARBA" id="ARBA00048567"/>
    </source>
</evidence>
<keyword evidence="5 11" id="KW-0808">Transferase</keyword>
<dbReference type="GO" id="GO:0000287">
    <property type="term" value="F:magnesium ion binding"/>
    <property type="evidence" value="ECO:0007669"/>
    <property type="project" value="UniProtKB-UniRule"/>
</dbReference>
<dbReference type="InterPro" id="IPR000623">
    <property type="entry name" value="Shikimate_kinase/TSH1"/>
</dbReference>
<comment type="catalytic activity">
    <reaction evidence="10 11">
        <text>shikimate + ATP = 3-phosphoshikimate + ADP + H(+)</text>
        <dbReference type="Rhea" id="RHEA:13121"/>
        <dbReference type="ChEBI" id="CHEBI:15378"/>
        <dbReference type="ChEBI" id="CHEBI:30616"/>
        <dbReference type="ChEBI" id="CHEBI:36208"/>
        <dbReference type="ChEBI" id="CHEBI:145989"/>
        <dbReference type="ChEBI" id="CHEBI:456216"/>
        <dbReference type="EC" id="2.7.1.71"/>
    </reaction>
</comment>
<evidence type="ECO:0000256" key="4">
    <source>
        <dbReference type="ARBA" id="ARBA00022605"/>
    </source>
</evidence>
<keyword evidence="7 11" id="KW-0418">Kinase</keyword>
<organism evidence="12 13">
    <name type="scientific">Lampropedia hyalina DSM 16112</name>
    <dbReference type="NCBI Taxonomy" id="1122156"/>
    <lineage>
        <taxon>Bacteria</taxon>
        <taxon>Pseudomonadati</taxon>
        <taxon>Pseudomonadota</taxon>
        <taxon>Betaproteobacteria</taxon>
        <taxon>Burkholderiales</taxon>
        <taxon>Comamonadaceae</taxon>
        <taxon>Lampropedia</taxon>
    </lineage>
</organism>
<sequence length="179" mass="19826">MKIALIGMPAIGKTSIGRKLARHCDYPFIDLDQRLTQDLGCSIPEYFERMGEAAFRDAEARLLAQLAQQPGDCVLATGGGVVLRPENRAILTAHYHVIYLTAKPEALLRRVRNDQTRPLLKVADPLAKLQELYAQRHPLYEATADVQVAADCVAMRSVLKTIETDLCTLGVELKDIDQA</sequence>
<evidence type="ECO:0000256" key="2">
    <source>
        <dbReference type="ARBA" id="ARBA00006997"/>
    </source>
</evidence>
<feature type="binding site" evidence="11">
    <location>
        <position position="117"/>
    </location>
    <ligand>
        <name>ATP</name>
        <dbReference type="ChEBI" id="CHEBI:30616"/>
    </ligand>
</feature>
<dbReference type="GO" id="GO:0005829">
    <property type="term" value="C:cytosol"/>
    <property type="evidence" value="ECO:0007669"/>
    <property type="project" value="TreeGrafter"/>
</dbReference>
<gene>
    <name evidence="11" type="primary">aroK</name>
    <name evidence="12" type="ORF">SAMN02745117_00762</name>
</gene>
<dbReference type="PANTHER" id="PTHR21087:SF16">
    <property type="entry name" value="SHIKIMATE KINASE 1, CHLOROPLASTIC"/>
    <property type="match status" value="1"/>
</dbReference>
<proteinExistence type="inferred from homology"/>
<dbReference type="PROSITE" id="PS01128">
    <property type="entry name" value="SHIKIMATE_KINASE"/>
    <property type="match status" value="1"/>
</dbReference>
<dbReference type="EC" id="2.7.1.71" evidence="3 11"/>
<feature type="binding site" evidence="11">
    <location>
        <begin position="10"/>
        <end position="15"/>
    </location>
    <ligand>
        <name>ATP</name>
        <dbReference type="ChEBI" id="CHEBI:30616"/>
    </ligand>
</feature>
<feature type="binding site" evidence="11">
    <location>
        <position position="32"/>
    </location>
    <ligand>
        <name>substrate</name>
    </ligand>
</feature>
<dbReference type="PRINTS" id="PR01100">
    <property type="entry name" value="SHIKIMTKNASE"/>
</dbReference>
<dbReference type="GO" id="GO:0008652">
    <property type="term" value="P:amino acid biosynthetic process"/>
    <property type="evidence" value="ECO:0007669"/>
    <property type="project" value="UniProtKB-KW"/>
</dbReference>
<dbReference type="OrthoDB" id="9800332at2"/>